<evidence type="ECO:0000256" key="6">
    <source>
        <dbReference type="PIRSR" id="PIRSR601765-1"/>
    </source>
</evidence>
<dbReference type="InterPro" id="IPR036874">
    <property type="entry name" value="Carbonic_anhydrase_sf"/>
</dbReference>
<dbReference type="SUPFAM" id="SSF53056">
    <property type="entry name" value="beta-carbonic anhydrase, cab"/>
    <property type="match status" value="1"/>
</dbReference>
<evidence type="ECO:0000256" key="5">
    <source>
        <dbReference type="ARBA" id="ARBA00048348"/>
    </source>
</evidence>
<comment type="similarity">
    <text evidence="1">Belongs to the beta-class carbonic anhydrase family.</text>
</comment>
<comment type="cofactor">
    <cofactor evidence="6">
        <name>Zn(2+)</name>
        <dbReference type="ChEBI" id="CHEBI:29105"/>
    </cofactor>
    <text evidence="6">Binds 1 zinc ion per subunit.</text>
</comment>
<evidence type="ECO:0000313" key="8">
    <source>
        <dbReference type="Proteomes" id="UP000030595"/>
    </source>
</evidence>
<comment type="catalytic activity">
    <reaction evidence="5">
        <text>hydrogencarbonate + H(+) = CO2 + H2O</text>
        <dbReference type="Rhea" id="RHEA:10748"/>
        <dbReference type="ChEBI" id="CHEBI:15377"/>
        <dbReference type="ChEBI" id="CHEBI:15378"/>
        <dbReference type="ChEBI" id="CHEBI:16526"/>
        <dbReference type="ChEBI" id="CHEBI:17544"/>
        <dbReference type="EC" id="4.2.1.1"/>
    </reaction>
</comment>
<comment type="caution">
    <text evidence="7">The sequence shown here is derived from an EMBL/GenBank/DDBJ whole genome shotgun (WGS) entry which is preliminary data.</text>
</comment>
<dbReference type="InterPro" id="IPR001765">
    <property type="entry name" value="Carbonic_anhydrase"/>
</dbReference>
<evidence type="ECO:0000256" key="3">
    <source>
        <dbReference type="ARBA" id="ARBA00022723"/>
    </source>
</evidence>
<dbReference type="SMART" id="SM00947">
    <property type="entry name" value="Pro_CA"/>
    <property type="match status" value="1"/>
</dbReference>
<dbReference type="AlphaFoldDB" id="A0A0A3J5I4"/>
<dbReference type="RefSeq" id="WP_036175332.1">
    <property type="nucleotide sequence ID" value="NZ_AVCZ01000012.1"/>
</dbReference>
<organism evidence="7 8">
    <name type="scientific">Ureibacillus massiliensis 4400831 = CIP 108448 = CCUG 49529</name>
    <dbReference type="NCBI Taxonomy" id="1211035"/>
    <lineage>
        <taxon>Bacteria</taxon>
        <taxon>Bacillati</taxon>
        <taxon>Bacillota</taxon>
        <taxon>Bacilli</taxon>
        <taxon>Bacillales</taxon>
        <taxon>Caryophanaceae</taxon>
        <taxon>Ureibacillus</taxon>
    </lineage>
</organism>
<evidence type="ECO:0000256" key="4">
    <source>
        <dbReference type="ARBA" id="ARBA00022833"/>
    </source>
</evidence>
<keyword evidence="4 6" id="KW-0862">Zinc</keyword>
<dbReference type="Pfam" id="PF00484">
    <property type="entry name" value="Pro_CA"/>
    <property type="match status" value="1"/>
</dbReference>
<dbReference type="OrthoDB" id="9792260at2"/>
<keyword evidence="3 6" id="KW-0479">Metal-binding</keyword>
<dbReference type="CDD" id="cd03379">
    <property type="entry name" value="beta_CA_cladeD"/>
    <property type="match status" value="1"/>
</dbReference>
<dbReference type="GO" id="GO:0004089">
    <property type="term" value="F:carbonate dehydratase activity"/>
    <property type="evidence" value="ECO:0007669"/>
    <property type="project" value="UniProtKB-EC"/>
</dbReference>
<feature type="binding site" evidence="6">
    <location>
        <position position="40"/>
    </location>
    <ligand>
        <name>Zn(2+)</name>
        <dbReference type="ChEBI" id="CHEBI:29105"/>
    </ligand>
</feature>
<dbReference type="PANTHER" id="PTHR43175">
    <property type="entry name" value="CARBONIC ANHYDRASE"/>
    <property type="match status" value="1"/>
</dbReference>
<keyword evidence="8" id="KW-1185">Reference proteome</keyword>
<evidence type="ECO:0000313" key="7">
    <source>
        <dbReference type="EMBL" id="KGR90995.1"/>
    </source>
</evidence>
<dbReference type="PANTHER" id="PTHR43175:SF3">
    <property type="entry name" value="CARBON DISULFIDE HYDROLASE"/>
    <property type="match status" value="1"/>
</dbReference>
<proteinExistence type="inferred from homology"/>
<gene>
    <name evidence="7" type="ORF">CD30_08885</name>
</gene>
<feature type="binding site" evidence="6">
    <location>
        <position position="99"/>
    </location>
    <ligand>
        <name>Zn(2+)</name>
        <dbReference type="ChEBI" id="CHEBI:29105"/>
    </ligand>
</feature>
<evidence type="ECO:0000256" key="1">
    <source>
        <dbReference type="ARBA" id="ARBA00006217"/>
    </source>
</evidence>
<accession>A0A0A3J5I4</accession>
<dbReference type="eggNOG" id="COG0288">
    <property type="taxonomic scope" value="Bacteria"/>
</dbReference>
<evidence type="ECO:0000256" key="2">
    <source>
        <dbReference type="ARBA" id="ARBA00012925"/>
    </source>
</evidence>
<feature type="binding site" evidence="6">
    <location>
        <position position="96"/>
    </location>
    <ligand>
        <name>Zn(2+)</name>
        <dbReference type="ChEBI" id="CHEBI:29105"/>
    </ligand>
</feature>
<dbReference type="EMBL" id="JPVQ01000012">
    <property type="protein sequence ID" value="KGR90995.1"/>
    <property type="molecule type" value="Genomic_DNA"/>
</dbReference>
<dbReference type="EC" id="4.2.1.1" evidence="2"/>
<reference evidence="7 8" key="1">
    <citation type="submission" date="2014-02" db="EMBL/GenBank/DDBJ databases">
        <title>Draft genome sequence of Lysinibacillus massiliensis CCUG 49529.</title>
        <authorList>
            <person name="Zhang F."/>
            <person name="Wang G."/>
            <person name="Zhang L."/>
        </authorList>
    </citation>
    <scope>NUCLEOTIDE SEQUENCE [LARGE SCALE GENOMIC DNA]</scope>
    <source>
        <strain evidence="7 8">CCUG 49529</strain>
    </source>
</reference>
<dbReference type="Gene3D" id="3.40.1050.10">
    <property type="entry name" value="Carbonic anhydrase"/>
    <property type="match status" value="1"/>
</dbReference>
<sequence length="193" mass="21732">MSSLNEILNFNESFVKFKQYEPYITSKFPDKKIVILTCMDTRLVELLPKAMNMRNGDVKIVKSAGAIVNHPFGAVIRSILVALYELKAEEVYVIGHHDCGMSAVDPHKMIDKMIDRGVNKDIINIVKYSGIDLVEWLRGFGDVTTSIQKSVDLIRNHPLMPNGIPVHGLVMDPNTGKLDLITNGDEYLKEFDK</sequence>
<dbReference type="GO" id="GO:0008270">
    <property type="term" value="F:zinc ion binding"/>
    <property type="evidence" value="ECO:0007669"/>
    <property type="project" value="InterPro"/>
</dbReference>
<feature type="binding site" evidence="6">
    <location>
        <position position="38"/>
    </location>
    <ligand>
        <name>Zn(2+)</name>
        <dbReference type="ChEBI" id="CHEBI:29105"/>
    </ligand>
</feature>
<name>A0A0A3J5I4_9BACL</name>
<protein>
    <recommendedName>
        <fullName evidence="2">carbonic anhydrase</fullName>
        <ecNumber evidence="2">4.2.1.1</ecNumber>
    </recommendedName>
</protein>
<dbReference type="Proteomes" id="UP000030595">
    <property type="component" value="Unassembled WGS sequence"/>
</dbReference>